<feature type="domain" description="ABM" evidence="1">
    <location>
        <begin position="7"/>
        <end position="82"/>
    </location>
</feature>
<name>A0A9N9LL77_9HELO</name>
<evidence type="ECO:0000259" key="1">
    <source>
        <dbReference type="Pfam" id="PF03992"/>
    </source>
</evidence>
<organism evidence="2 3">
    <name type="scientific">Hymenoscyphus albidus</name>
    <dbReference type="NCBI Taxonomy" id="595503"/>
    <lineage>
        <taxon>Eukaryota</taxon>
        <taxon>Fungi</taxon>
        <taxon>Dikarya</taxon>
        <taxon>Ascomycota</taxon>
        <taxon>Pezizomycotina</taxon>
        <taxon>Leotiomycetes</taxon>
        <taxon>Helotiales</taxon>
        <taxon>Helotiaceae</taxon>
        <taxon>Hymenoscyphus</taxon>
    </lineage>
</organism>
<sequence>MGTLVTEIAYLTLKPGVDISGSTDAAKAWQEGLSVVKKQEGYQRSYYGRAMESPDLLLWFIDWDSYEAHINFTKSAVYESFANNLSALMEGVHLHHVGLKPFPPTVLSKAPVIEFATFLDTKPQFLDNVGKFMNAVGIPEKCYGGAWGECVETDVGKHEDGSVKGKAVVLVIGWESKEAHMQFRETELFKETLGLLREGTGGVEMFHVPFTTV</sequence>
<dbReference type="OrthoDB" id="3830579at2759"/>
<evidence type="ECO:0000313" key="3">
    <source>
        <dbReference type="Proteomes" id="UP000701801"/>
    </source>
</evidence>
<dbReference type="EMBL" id="CAJVRM010000108">
    <property type="protein sequence ID" value="CAG8974557.1"/>
    <property type="molecule type" value="Genomic_DNA"/>
</dbReference>
<protein>
    <recommendedName>
        <fullName evidence="1">ABM domain-containing protein</fullName>
    </recommendedName>
</protein>
<reference evidence="2" key="1">
    <citation type="submission" date="2021-07" db="EMBL/GenBank/DDBJ databases">
        <authorList>
            <person name="Durling M."/>
        </authorList>
    </citation>
    <scope>NUCLEOTIDE SEQUENCE</scope>
</reference>
<keyword evidence="3" id="KW-1185">Reference proteome</keyword>
<dbReference type="Pfam" id="PF03992">
    <property type="entry name" value="ABM"/>
    <property type="match status" value="1"/>
</dbReference>
<evidence type="ECO:0000313" key="2">
    <source>
        <dbReference type="EMBL" id="CAG8974557.1"/>
    </source>
</evidence>
<dbReference type="InterPro" id="IPR011008">
    <property type="entry name" value="Dimeric_a/b-barrel"/>
</dbReference>
<dbReference type="Proteomes" id="UP000701801">
    <property type="component" value="Unassembled WGS sequence"/>
</dbReference>
<dbReference type="AlphaFoldDB" id="A0A9N9LL77"/>
<accession>A0A9N9LL77</accession>
<dbReference type="Gene3D" id="3.30.70.100">
    <property type="match status" value="2"/>
</dbReference>
<proteinExistence type="predicted"/>
<dbReference type="InterPro" id="IPR007138">
    <property type="entry name" value="ABM_dom"/>
</dbReference>
<comment type="caution">
    <text evidence="2">The sequence shown here is derived from an EMBL/GenBank/DDBJ whole genome shotgun (WGS) entry which is preliminary data.</text>
</comment>
<gene>
    <name evidence="2" type="ORF">HYALB_00005830</name>
</gene>
<dbReference type="SUPFAM" id="SSF54909">
    <property type="entry name" value="Dimeric alpha+beta barrel"/>
    <property type="match status" value="1"/>
</dbReference>